<evidence type="ECO:0008006" key="4">
    <source>
        <dbReference type="Google" id="ProtNLM"/>
    </source>
</evidence>
<keyword evidence="3" id="KW-1185">Reference proteome</keyword>
<evidence type="ECO:0000313" key="2">
    <source>
        <dbReference type="EMBL" id="CZT18554.1"/>
    </source>
</evidence>
<dbReference type="SUPFAM" id="SSF53720">
    <property type="entry name" value="ALDH-like"/>
    <property type="match status" value="1"/>
</dbReference>
<organism evidence="2 3">
    <name type="scientific">Ramularia collo-cygni</name>
    <dbReference type="NCBI Taxonomy" id="112498"/>
    <lineage>
        <taxon>Eukaryota</taxon>
        <taxon>Fungi</taxon>
        <taxon>Dikarya</taxon>
        <taxon>Ascomycota</taxon>
        <taxon>Pezizomycotina</taxon>
        <taxon>Dothideomycetes</taxon>
        <taxon>Dothideomycetidae</taxon>
        <taxon>Mycosphaerellales</taxon>
        <taxon>Mycosphaerellaceae</taxon>
        <taxon>Ramularia</taxon>
    </lineage>
</organism>
<protein>
    <recommendedName>
        <fullName evidence="4">Aldehyde dehydrogenase domain-containing protein</fullName>
    </recommendedName>
</protein>
<keyword evidence="1" id="KW-1133">Transmembrane helix</keyword>
<keyword evidence="1" id="KW-0812">Transmembrane</keyword>
<dbReference type="Proteomes" id="UP000225277">
    <property type="component" value="Unassembled WGS sequence"/>
</dbReference>
<dbReference type="InterPro" id="IPR016161">
    <property type="entry name" value="Ald_DH/histidinol_DH"/>
</dbReference>
<evidence type="ECO:0000313" key="3">
    <source>
        <dbReference type="Proteomes" id="UP000225277"/>
    </source>
</evidence>
<dbReference type="STRING" id="112498.A0A2D3V7L8"/>
<keyword evidence="1" id="KW-0472">Membrane</keyword>
<reference evidence="2 3" key="1">
    <citation type="submission" date="2016-03" db="EMBL/GenBank/DDBJ databases">
        <authorList>
            <person name="Ploux O."/>
        </authorList>
    </citation>
    <scope>NUCLEOTIDE SEQUENCE [LARGE SCALE GENOMIC DNA]</scope>
    <source>
        <strain evidence="2 3">URUG2</strain>
    </source>
</reference>
<proteinExistence type="predicted"/>
<dbReference type="InterPro" id="IPR016162">
    <property type="entry name" value="Ald_DH_N"/>
</dbReference>
<dbReference type="OrthoDB" id="5596991at2759"/>
<gene>
    <name evidence="2" type="ORF">RCC_04398</name>
</gene>
<evidence type="ECO:0000256" key="1">
    <source>
        <dbReference type="SAM" id="Phobius"/>
    </source>
</evidence>
<dbReference type="PANTHER" id="PTHR43111:SF1">
    <property type="entry name" value="ALDEHYDE DEHYDROGENASE B-RELATED"/>
    <property type="match status" value="1"/>
</dbReference>
<dbReference type="InterPro" id="IPR016163">
    <property type="entry name" value="Ald_DH_C"/>
</dbReference>
<dbReference type="GO" id="GO:0016620">
    <property type="term" value="F:oxidoreductase activity, acting on the aldehyde or oxo group of donors, NAD or NADP as acceptor"/>
    <property type="evidence" value="ECO:0007669"/>
    <property type="project" value="InterPro"/>
</dbReference>
<dbReference type="EMBL" id="FJUY01000006">
    <property type="protein sequence ID" value="CZT18554.1"/>
    <property type="molecule type" value="Genomic_DNA"/>
</dbReference>
<dbReference type="GeneID" id="35599573"/>
<name>A0A2D3V7L8_9PEZI</name>
<accession>A0A2D3V7L8</accession>
<dbReference type="RefSeq" id="XP_023625444.1">
    <property type="nucleotide sequence ID" value="XM_023769676.1"/>
</dbReference>
<dbReference type="Gene3D" id="3.40.309.10">
    <property type="entry name" value="Aldehyde Dehydrogenase, Chain A, domain 2"/>
    <property type="match status" value="1"/>
</dbReference>
<dbReference type="PANTHER" id="PTHR43111">
    <property type="entry name" value="ALDEHYDE DEHYDROGENASE B-RELATED"/>
    <property type="match status" value="1"/>
</dbReference>
<feature type="transmembrane region" description="Helical" evidence="1">
    <location>
        <begin position="449"/>
        <end position="472"/>
    </location>
</feature>
<dbReference type="Gene3D" id="3.40.605.10">
    <property type="entry name" value="Aldehyde Dehydrogenase, Chain A, domain 1"/>
    <property type="match status" value="1"/>
</dbReference>
<sequence>MAPSFPRIQAASTDGRLHNVYHRQVQLEKLCKALIDNVQEIKTAISTDYDYSAAEIATEYHLTLNEIKRVYSDLKPKDFHEDEYLIANNKDASMAKKPVGIVYIEPTQYNLFYSSLVPLSTAFAAGNCVIILLENNLRAVTSLLRRILQAALDADTFAVASSPITDSLLLSKALCVFQNGAPGSSQSNQLTSYPTALTVAVVDRTADVHLAARELVSARFAFEGHSPYAPDYVLVNEFVKQEFLQAVKSQCDQLASKSNKANTGSGIDDKLSNLRKVDSSIRTIVQEANFAVVDISSRAAAVDGKIHHSILRVHGIKSADDAIDLANESSSNIPHLAAYHFGSLAMGKYLSQFIDAEVSFVNHVPREILVGPAAPSGHTFQPSVRYPVDLFSAPRPAYVHCSDASKRLADILSADGGVSSQQLLNDAAMPLAEFKRNPGGGVGFFEQGFLISAGIIVLTTLTASATGMLWLWRWSRPI</sequence>
<dbReference type="AlphaFoldDB" id="A0A2D3V7L8"/>